<proteinExistence type="predicted"/>
<evidence type="ECO:0000256" key="1">
    <source>
        <dbReference type="SAM" id="Phobius"/>
    </source>
</evidence>
<dbReference type="Proteomes" id="UP000514752">
    <property type="component" value="Chromosome"/>
</dbReference>
<feature type="transmembrane region" description="Helical" evidence="1">
    <location>
        <begin position="15"/>
        <end position="35"/>
    </location>
</feature>
<organism evidence="2 3">
    <name type="scientific">Neisseria shayeganii</name>
    <dbReference type="NCBI Taxonomy" id="607712"/>
    <lineage>
        <taxon>Bacteria</taxon>
        <taxon>Pseudomonadati</taxon>
        <taxon>Pseudomonadota</taxon>
        <taxon>Betaproteobacteria</taxon>
        <taxon>Neisseriales</taxon>
        <taxon>Neisseriaceae</taxon>
        <taxon>Neisseria</taxon>
    </lineage>
</organism>
<dbReference type="EMBL" id="CP059567">
    <property type="protein sequence ID" value="QMT39494.1"/>
    <property type="molecule type" value="Genomic_DNA"/>
</dbReference>
<protein>
    <submittedName>
        <fullName evidence="2">Uncharacterized protein</fullName>
    </submittedName>
</protein>
<keyword evidence="1" id="KW-1133">Transmembrane helix</keyword>
<sequence>MKDQEIRIDSFDVKYSFWASAFTICMLFPIALSILKWINIEDTVSQTRFIILLLSIIFGFLIIVMKSTMKKVCFLKSDENILIRDGNNIEVKLGKQFNYNLYQYNSRKVFMIRISDKHKSYFYLSPDMHLKNDVEAFFPESNKHQNYWDFYAQIFPPVLCLAYFMMSVVFIILK</sequence>
<name>A0A7D7NDX8_9NEIS</name>
<dbReference type="RefSeq" id="WP_182121322.1">
    <property type="nucleotide sequence ID" value="NZ_CP059567.1"/>
</dbReference>
<evidence type="ECO:0000313" key="3">
    <source>
        <dbReference type="Proteomes" id="UP000514752"/>
    </source>
</evidence>
<gene>
    <name evidence="2" type="ORF">H3L94_06300</name>
</gene>
<feature type="transmembrane region" description="Helical" evidence="1">
    <location>
        <begin position="150"/>
        <end position="173"/>
    </location>
</feature>
<accession>A0A7D7NDX8</accession>
<reference evidence="2 3" key="1">
    <citation type="submission" date="2020-07" db="EMBL/GenBank/DDBJ databases">
        <title>Genomic diversity of species in the Neisseriaceae family.</title>
        <authorList>
            <person name="Vincent A.T."/>
            <person name="Bernet E."/>
            <person name="Veyrier F.J."/>
        </authorList>
    </citation>
    <scope>NUCLEOTIDE SEQUENCE [LARGE SCALE GENOMIC DNA]</scope>
    <source>
        <strain evidence="2 3">DSM 22244</strain>
    </source>
</reference>
<keyword evidence="1" id="KW-0812">Transmembrane</keyword>
<dbReference type="KEGG" id="nsg:H3L94_06300"/>
<evidence type="ECO:0000313" key="2">
    <source>
        <dbReference type="EMBL" id="QMT39494.1"/>
    </source>
</evidence>
<feature type="transmembrane region" description="Helical" evidence="1">
    <location>
        <begin position="47"/>
        <end position="65"/>
    </location>
</feature>
<dbReference type="AlphaFoldDB" id="A0A7D7NDX8"/>
<keyword evidence="1" id="KW-0472">Membrane</keyword>